<dbReference type="Pfam" id="PF07992">
    <property type="entry name" value="Pyr_redox_2"/>
    <property type="match status" value="1"/>
</dbReference>
<evidence type="ECO:0000256" key="1">
    <source>
        <dbReference type="ARBA" id="ARBA00022605"/>
    </source>
</evidence>
<evidence type="ECO:0000259" key="5">
    <source>
        <dbReference type="Pfam" id="PF07992"/>
    </source>
</evidence>
<proteinExistence type="predicted"/>
<keyword evidence="3" id="KW-0314">Glutamate biosynthesis</keyword>
<dbReference type="AlphaFoldDB" id="A0A134APW7"/>
<dbReference type="InterPro" id="IPR028261">
    <property type="entry name" value="DPD_II"/>
</dbReference>
<name>A0A134APW7_9FUSO</name>
<dbReference type="EMBL" id="LSDD01000016">
    <property type="protein sequence ID" value="KXB69660.1"/>
    <property type="molecule type" value="Genomic_DNA"/>
</dbReference>
<sequence length="483" mass="54247">MGKLGGFLEIHREEKKIREISDRIKDFNEIDVPLDDEYIKTQAARCMDCGVPFCHWACPVDNHCPEWQDLVYNGEWKKALDLLLSTNPFPEFTGRICPALCEGSCTLGKNDKPVTTKNIELAIIEKGWKNGWVKPKTPKKRFDKKIAVIGSGPSGLAAAQTLNRFGYNVTVYEKSERAGGLLALGIPDFKLDKKIIDRRVKLMEEEGVKFIYNTEAGKDISNEELEKEFDIILMSCGSKQARDLNIKGREAKGVYLAMDFLTQQNRKVNNIPLYNEEIDVKGKNVLVIGGGDTGSDCVGTSVRQGAASVKQIEILNKPSETRTSKNPWPQFPMYLKTSTSHKEATEVYGNDPREWNVTTKEFIKDENGNLCGVKIAKVESFVNEDRRLGFREVEGSEEIMKVDFVFLAIGFLHPYFEGLLENSKVELDGRGNVSANVIDFKTSAPKYFAAGDVRRGQSLVVWAISEGRNAAKAIHEYLRKNKN</sequence>
<evidence type="ECO:0000313" key="8">
    <source>
        <dbReference type="Proteomes" id="UP000070483"/>
    </source>
</evidence>
<feature type="domain" description="Dihydroprymidine dehydrogenase" evidence="6">
    <location>
        <begin position="23"/>
        <end position="131"/>
    </location>
</feature>
<dbReference type="InterPro" id="IPR009051">
    <property type="entry name" value="Helical_ferredxn"/>
</dbReference>
<accession>A0A134APW7</accession>
<dbReference type="GO" id="GO:0051536">
    <property type="term" value="F:iron-sulfur cluster binding"/>
    <property type="evidence" value="ECO:0007669"/>
    <property type="project" value="InterPro"/>
</dbReference>
<dbReference type="PATRIC" id="fig|157687.3.peg.267"/>
<evidence type="ECO:0000256" key="2">
    <source>
        <dbReference type="ARBA" id="ARBA00023002"/>
    </source>
</evidence>
<dbReference type="Gene3D" id="1.10.1060.10">
    <property type="entry name" value="Alpha-helical ferredoxin"/>
    <property type="match status" value="1"/>
</dbReference>
<dbReference type="Pfam" id="PF14691">
    <property type="entry name" value="Fer4_20"/>
    <property type="match status" value="1"/>
</dbReference>
<dbReference type="STRING" id="157687.HMPREF3180_00264"/>
<evidence type="ECO:0000313" key="7">
    <source>
        <dbReference type="EMBL" id="KXB69660.1"/>
    </source>
</evidence>
<dbReference type="RefSeq" id="WP_060917302.1">
    <property type="nucleotide sequence ID" value="NZ_KQ960010.1"/>
</dbReference>
<dbReference type="PANTHER" id="PTHR43100">
    <property type="entry name" value="GLUTAMATE SYNTHASE [NADPH] SMALL CHAIN"/>
    <property type="match status" value="1"/>
</dbReference>
<protein>
    <submittedName>
        <fullName evidence="7">Glutamate synthase subunit beta</fullName>
    </submittedName>
</protein>
<organism evidence="7 8">
    <name type="scientific">Leptotrichia wadei</name>
    <dbReference type="NCBI Taxonomy" id="157687"/>
    <lineage>
        <taxon>Bacteria</taxon>
        <taxon>Fusobacteriati</taxon>
        <taxon>Fusobacteriota</taxon>
        <taxon>Fusobacteriia</taxon>
        <taxon>Fusobacteriales</taxon>
        <taxon>Leptotrichiaceae</taxon>
        <taxon>Leptotrichia</taxon>
    </lineage>
</organism>
<dbReference type="NCBIfam" id="TIGR01317">
    <property type="entry name" value="GOGAT_sm_gam"/>
    <property type="match status" value="1"/>
</dbReference>
<keyword evidence="2" id="KW-0560">Oxidoreductase</keyword>
<dbReference type="GO" id="GO:0016639">
    <property type="term" value="F:oxidoreductase activity, acting on the CH-NH2 group of donors, NAD or NADP as acceptor"/>
    <property type="evidence" value="ECO:0007669"/>
    <property type="project" value="InterPro"/>
</dbReference>
<dbReference type="InterPro" id="IPR036188">
    <property type="entry name" value="FAD/NAD-bd_sf"/>
</dbReference>
<dbReference type="SUPFAM" id="SSF46548">
    <property type="entry name" value="alpha-helical ferredoxin"/>
    <property type="match status" value="1"/>
</dbReference>
<dbReference type="GO" id="GO:0006537">
    <property type="term" value="P:glutamate biosynthetic process"/>
    <property type="evidence" value="ECO:0007669"/>
    <property type="project" value="UniProtKB-KW"/>
</dbReference>
<evidence type="ECO:0000259" key="6">
    <source>
        <dbReference type="Pfam" id="PF14691"/>
    </source>
</evidence>
<dbReference type="PANTHER" id="PTHR43100:SF1">
    <property type="entry name" value="GLUTAMATE SYNTHASE [NADPH] SMALL CHAIN"/>
    <property type="match status" value="1"/>
</dbReference>
<evidence type="ECO:0000256" key="4">
    <source>
        <dbReference type="ARBA" id="ARBA00029440"/>
    </source>
</evidence>
<comment type="pathway">
    <text evidence="4">Amino-acid biosynthesis.</text>
</comment>
<dbReference type="PRINTS" id="PR00419">
    <property type="entry name" value="ADXRDTASE"/>
</dbReference>
<dbReference type="InterPro" id="IPR051394">
    <property type="entry name" value="Glutamate_Synthase"/>
</dbReference>
<reference evidence="8" key="1">
    <citation type="submission" date="2016-01" db="EMBL/GenBank/DDBJ databases">
        <authorList>
            <person name="Mitreva M."/>
            <person name="Pepin K.H."/>
            <person name="Mihindukulasuriya K.A."/>
            <person name="Fulton R."/>
            <person name="Fronick C."/>
            <person name="O'Laughlin M."/>
            <person name="Miner T."/>
            <person name="Herter B."/>
            <person name="Rosa B.A."/>
            <person name="Cordes M."/>
            <person name="Tomlinson C."/>
            <person name="Wollam A."/>
            <person name="Palsikar V.B."/>
            <person name="Mardis E.R."/>
            <person name="Wilson R.K."/>
        </authorList>
    </citation>
    <scope>NUCLEOTIDE SEQUENCE [LARGE SCALE GENOMIC DNA]</scope>
    <source>
        <strain evidence="8">KA00185</strain>
    </source>
</reference>
<comment type="caution">
    <text evidence="7">The sequence shown here is derived from an EMBL/GenBank/DDBJ whole genome shotgun (WGS) entry which is preliminary data.</text>
</comment>
<gene>
    <name evidence="7" type="ORF">HMPREF3180_00264</name>
</gene>
<keyword evidence="8" id="KW-1185">Reference proteome</keyword>
<evidence type="ECO:0000256" key="3">
    <source>
        <dbReference type="ARBA" id="ARBA00023164"/>
    </source>
</evidence>
<dbReference type="Gene3D" id="3.50.50.60">
    <property type="entry name" value="FAD/NAD(P)-binding domain"/>
    <property type="match status" value="2"/>
</dbReference>
<dbReference type="SUPFAM" id="SSF51971">
    <property type="entry name" value="Nucleotide-binding domain"/>
    <property type="match status" value="2"/>
</dbReference>
<dbReference type="InterPro" id="IPR006005">
    <property type="entry name" value="Glut_synth_ssu1"/>
</dbReference>
<dbReference type="InterPro" id="IPR023753">
    <property type="entry name" value="FAD/NAD-binding_dom"/>
</dbReference>
<dbReference type="OrthoDB" id="9803192at2"/>
<dbReference type="Proteomes" id="UP000070483">
    <property type="component" value="Unassembled WGS sequence"/>
</dbReference>
<feature type="domain" description="FAD/NAD(P)-binding" evidence="5">
    <location>
        <begin position="145"/>
        <end position="467"/>
    </location>
</feature>
<keyword evidence="1" id="KW-0028">Amino-acid biosynthesis</keyword>